<protein>
    <recommendedName>
        <fullName evidence="3">Mos1 transposase HTH domain-containing protein</fullName>
    </recommendedName>
</protein>
<keyword evidence="2" id="KW-1185">Reference proteome</keyword>
<dbReference type="Proteomes" id="UP001148838">
    <property type="component" value="Unassembled WGS sequence"/>
</dbReference>
<evidence type="ECO:0000313" key="1">
    <source>
        <dbReference type="EMBL" id="KAJ4433680.1"/>
    </source>
</evidence>
<proteinExistence type="predicted"/>
<reference evidence="1 2" key="1">
    <citation type="journal article" date="2022" name="Allergy">
        <title>Genome assembly and annotation of Periplaneta americana reveal a comprehensive cockroach allergen profile.</title>
        <authorList>
            <person name="Wang L."/>
            <person name="Xiong Q."/>
            <person name="Saelim N."/>
            <person name="Wang L."/>
            <person name="Nong W."/>
            <person name="Wan A.T."/>
            <person name="Shi M."/>
            <person name="Liu X."/>
            <person name="Cao Q."/>
            <person name="Hui J.H.L."/>
            <person name="Sookrung N."/>
            <person name="Leung T.F."/>
            <person name="Tungtrongchitr A."/>
            <person name="Tsui S.K.W."/>
        </authorList>
    </citation>
    <scope>NUCLEOTIDE SEQUENCE [LARGE SCALE GENOMIC DNA]</scope>
    <source>
        <strain evidence="1">PWHHKU_190912</strain>
    </source>
</reference>
<sequence length="139" mass="15725">MAGLCEGGNEPPGSLKASKMGMVQHQCDMAPGEALYRAFPDQEKEENTFKDIKVDKLSVVCGETIMSDGMVRKWVRQFKEGRENVHDEPWSGRPSVVTDDLLQVVEAKLRRTDVSQYRCFLRIFHKFQDQSSTTLGQNA</sequence>
<evidence type="ECO:0000313" key="2">
    <source>
        <dbReference type="Proteomes" id="UP001148838"/>
    </source>
</evidence>
<organism evidence="1 2">
    <name type="scientific">Periplaneta americana</name>
    <name type="common">American cockroach</name>
    <name type="synonym">Blatta americana</name>
    <dbReference type="NCBI Taxonomy" id="6978"/>
    <lineage>
        <taxon>Eukaryota</taxon>
        <taxon>Metazoa</taxon>
        <taxon>Ecdysozoa</taxon>
        <taxon>Arthropoda</taxon>
        <taxon>Hexapoda</taxon>
        <taxon>Insecta</taxon>
        <taxon>Pterygota</taxon>
        <taxon>Neoptera</taxon>
        <taxon>Polyneoptera</taxon>
        <taxon>Dictyoptera</taxon>
        <taxon>Blattodea</taxon>
        <taxon>Blattoidea</taxon>
        <taxon>Blattidae</taxon>
        <taxon>Blattinae</taxon>
        <taxon>Periplaneta</taxon>
    </lineage>
</organism>
<gene>
    <name evidence="1" type="ORF">ANN_15991</name>
</gene>
<dbReference type="EMBL" id="JAJSOF020000027">
    <property type="protein sequence ID" value="KAJ4433680.1"/>
    <property type="molecule type" value="Genomic_DNA"/>
</dbReference>
<name>A0ABQ8SJP1_PERAM</name>
<comment type="caution">
    <text evidence="1">The sequence shown here is derived from an EMBL/GenBank/DDBJ whole genome shotgun (WGS) entry which is preliminary data.</text>
</comment>
<accession>A0ABQ8SJP1</accession>
<evidence type="ECO:0008006" key="3">
    <source>
        <dbReference type="Google" id="ProtNLM"/>
    </source>
</evidence>